<comment type="caution">
    <text evidence="6">The sequence shown here is derived from an EMBL/GenBank/DDBJ whole genome shotgun (WGS) entry which is preliminary data.</text>
</comment>
<accession>A0A8X6FBM2</accession>
<keyword evidence="3" id="KW-1133">Transmembrane helix</keyword>
<dbReference type="Pfam" id="PF19737">
    <property type="entry name" value="FKTN_N"/>
    <property type="match status" value="1"/>
</dbReference>
<dbReference type="GO" id="GO:0016020">
    <property type="term" value="C:membrane"/>
    <property type="evidence" value="ECO:0007669"/>
    <property type="project" value="UniProtKB-SubCell"/>
</dbReference>
<evidence type="ECO:0000259" key="5">
    <source>
        <dbReference type="Pfam" id="PF19737"/>
    </source>
</evidence>
<dbReference type="EMBL" id="BMAO01001761">
    <property type="protein sequence ID" value="GFQ75697.1"/>
    <property type="molecule type" value="Genomic_DNA"/>
</dbReference>
<evidence type="ECO:0000256" key="3">
    <source>
        <dbReference type="ARBA" id="ARBA00022989"/>
    </source>
</evidence>
<evidence type="ECO:0000256" key="2">
    <source>
        <dbReference type="ARBA" id="ARBA00022692"/>
    </source>
</evidence>
<comment type="subcellular location">
    <subcellularLocation>
        <location evidence="1">Membrane</location>
        <topology evidence="1">Single-pass membrane protein</topology>
    </subcellularLocation>
</comment>
<gene>
    <name evidence="6" type="primary">Fktn</name>
    <name evidence="6" type="ORF">TNCT_196901</name>
</gene>
<keyword evidence="2" id="KW-0812">Transmembrane</keyword>
<evidence type="ECO:0000256" key="4">
    <source>
        <dbReference type="ARBA" id="ARBA00023136"/>
    </source>
</evidence>
<dbReference type="OrthoDB" id="6506445at2759"/>
<dbReference type="Proteomes" id="UP000887116">
    <property type="component" value="Unassembled WGS sequence"/>
</dbReference>
<name>A0A8X6FBM2_TRICU</name>
<dbReference type="InterPro" id="IPR009644">
    <property type="entry name" value="FKTN/MNN4/W02B3.4-1"/>
</dbReference>
<evidence type="ECO:0000313" key="7">
    <source>
        <dbReference type="Proteomes" id="UP000887116"/>
    </source>
</evidence>
<dbReference type="InterPro" id="IPR045587">
    <property type="entry name" value="FKTN_N"/>
</dbReference>
<protein>
    <submittedName>
        <fullName evidence="6">Fukutin</fullName>
    </submittedName>
</protein>
<dbReference type="PANTHER" id="PTHR15407:SF28">
    <property type="entry name" value="RIBITOL-5-PHOSPHATE TRANSFERASE FKTN"/>
    <property type="match status" value="1"/>
</dbReference>
<proteinExistence type="predicted"/>
<organism evidence="6 7">
    <name type="scientific">Trichonephila clavata</name>
    <name type="common">Joro spider</name>
    <name type="synonym">Nephila clavata</name>
    <dbReference type="NCBI Taxonomy" id="2740835"/>
    <lineage>
        <taxon>Eukaryota</taxon>
        <taxon>Metazoa</taxon>
        <taxon>Ecdysozoa</taxon>
        <taxon>Arthropoda</taxon>
        <taxon>Chelicerata</taxon>
        <taxon>Arachnida</taxon>
        <taxon>Araneae</taxon>
        <taxon>Araneomorphae</taxon>
        <taxon>Entelegynae</taxon>
        <taxon>Araneoidea</taxon>
        <taxon>Nephilidae</taxon>
        <taxon>Trichonephila</taxon>
    </lineage>
</organism>
<evidence type="ECO:0000313" key="6">
    <source>
        <dbReference type="EMBL" id="GFQ75697.1"/>
    </source>
</evidence>
<dbReference type="PANTHER" id="PTHR15407">
    <property type="entry name" value="FUKUTIN-RELATED"/>
    <property type="match status" value="1"/>
</dbReference>
<keyword evidence="7" id="KW-1185">Reference proteome</keyword>
<reference evidence="6" key="1">
    <citation type="submission" date="2020-07" db="EMBL/GenBank/DDBJ databases">
        <title>Multicomponent nature underlies the extraordinary mechanical properties of spider dragline silk.</title>
        <authorList>
            <person name="Kono N."/>
            <person name="Nakamura H."/>
            <person name="Mori M."/>
            <person name="Yoshida Y."/>
            <person name="Ohtoshi R."/>
            <person name="Malay A.D."/>
            <person name="Moran D.A.P."/>
            <person name="Tomita M."/>
            <person name="Numata K."/>
            <person name="Arakawa K."/>
        </authorList>
    </citation>
    <scope>NUCLEOTIDE SEQUENCE</scope>
</reference>
<dbReference type="AlphaFoldDB" id="A0A8X6FBM2"/>
<keyword evidence="4" id="KW-0472">Membrane</keyword>
<evidence type="ECO:0000256" key="1">
    <source>
        <dbReference type="ARBA" id="ARBA00004167"/>
    </source>
</evidence>
<sequence>MLAFFELHAKTESPDLDEGINRTLGMLVNKSQECEDRIQILTEFSSLAFDLGVEIVLIEPSIIFYLLQKHQRSLLMLRGFNILDFNKSSNILNFAIQKASLKLILEDKFDRTMLENGFKNVYKNNTCNGISSDEMDAIGHYFYTKDAWTIHIVEFLDMTNYLWHSALPPDLCSLLPDKKYIHFTRNDSIFETFVAIPMNDNYKISVPSNAMRFLHQMKSSKFLPCRPILQPQEKHPRENDIPFIIKEMKRIFHPHLMDFWLTSGTLLGWFRECGVISYTTDVDFGMWAADVSDMEDLIQIIKKNYTLKLKGRFGLFIMSSDHLVPPIPLVGLQGRREVNSLYGLMLSLFVEEALEITFDYNNLRIDLFFFYDEGNQTYVVAHFSEKYSYVKVIYPPFSLCSADLLGEKVLVPCDTKKIITTEYGPNWTERVREWDWTSSFYNKGPEIHWDSDRKKKVYQFF</sequence>
<feature type="domain" description="Ribitol-5-phosphate transferase FKTN N-terminal" evidence="5">
    <location>
        <begin position="35"/>
        <end position="226"/>
    </location>
</feature>